<feature type="transmembrane region" description="Helical" evidence="1">
    <location>
        <begin position="32"/>
        <end position="51"/>
    </location>
</feature>
<keyword evidence="1" id="KW-0472">Membrane</keyword>
<name>A0AAD8IBQ0_9APIA</name>
<reference evidence="2" key="1">
    <citation type="submission" date="2023-02" db="EMBL/GenBank/DDBJ databases">
        <title>Genome of toxic invasive species Heracleum sosnowskyi carries increased number of genes despite the absence of recent whole-genome duplications.</title>
        <authorList>
            <person name="Schelkunov M."/>
            <person name="Shtratnikova V."/>
            <person name="Makarenko M."/>
            <person name="Klepikova A."/>
            <person name="Omelchenko D."/>
            <person name="Novikova G."/>
            <person name="Obukhova E."/>
            <person name="Bogdanov V."/>
            <person name="Penin A."/>
            <person name="Logacheva M."/>
        </authorList>
    </citation>
    <scope>NUCLEOTIDE SEQUENCE</scope>
    <source>
        <strain evidence="2">Hsosn_3</strain>
        <tissue evidence="2">Leaf</tissue>
    </source>
</reference>
<reference evidence="2" key="2">
    <citation type="submission" date="2023-05" db="EMBL/GenBank/DDBJ databases">
        <authorList>
            <person name="Schelkunov M.I."/>
        </authorList>
    </citation>
    <scope>NUCLEOTIDE SEQUENCE</scope>
    <source>
        <strain evidence="2">Hsosn_3</strain>
        <tissue evidence="2">Leaf</tissue>
    </source>
</reference>
<keyword evidence="1" id="KW-0812">Transmembrane</keyword>
<evidence type="ECO:0000313" key="2">
    <source>
        <dbReference type="EMBL" id="KAK1382154.1"/>
    </source>
</evidence>
<keyword evidence="3" id="KW-1185">Reference proteome</keyword>
<protein>
    <submittedName>
        <fullName evidence="2">Uncharacterized protein</fullName>
    </submittedName>
</protein>
<comment type="caution">
    <text evidence="2">The sequence shown here is derived from an EMBL/GenBank/DDBJ whole genome shotgun (WGS) entry which is preliminary data.</text>
</comment>
<dbReference type="Proteomes" id="UP001237642">
    <property type="component" value="Unassembled WGS sequence"/>
</dbReference>
<dbReference type="EMBL" id="JAUIZM010000005">
    <property type="protein sequence ID" value="KAK1382154.1"/>
    <property type="molecule type" value="Genomic_DNA"/>
</dbReference>
<organism evidence="2 3">
    <name type="scientific">Heracleum sosnowskyi</name>
    <dbReference type="NCBI Taxonomy" id="360622"/>
    <lineage>
        <taxon>Eukaryota</taxon>
        <taxon>Viridiplantae</taxon>
        <taxon>Streptophyta</taxon>
        <taxon>Embryophyta</taxon>
        <taxon>Tracheophyta</taxon>
        <taxon>Spermatophyta</taxon>
        <taxon>Magnoliopsida</taxon>
        <taxon>eudicotyledons</taxon>
        <taxon>Gunneridae</taxon>
        <taxon>Pentapetalae</taxon>
        <taxon>asterids</taxon>
        <taxon>campanulids</taxon>
        <taxon>Apiales</taxon>
        <taxon>Apiaceae</taxon>
        <taxon>Apioideae</taxon>
        <taxon>apioid superclade</taxon>
        <taxon>Tordylieae</taxon>
        <taxon>Tordyliinae</taxon>
        <taxon>Heracleum</taxon>
    </lineage>
</organism>
<proteinExistence type="predicted"/>
<accession>A0AAD8IBQ0</accession>
<sequence>MDNIIEDMKKTTVSKVNKQSSSNDIEESKKKLYTVIVYYGGYFVHILVFSYTTNTSKIYENVDLEDLSVPELKVCVGDILGEFDSLYYIIPTGIRLFTSTTEDELVELSKQCDYIATFYVYHQTPTGWDDDIDNFRDDGTYSDDEFNEIRKATKEDRLRMEELEK</sequence>
<dbReference type="AlphaFoldDB" id="A0AAD8IBQ0"/>
<evidence type="ECO:0000256" key="1">
    <source>
        <dbReference type="SAM" id="Phobius"/>
    </source>
</evidence>
<gene>
    <name evidence="2" type="ORF">POM88_019889</name>
</gene>
<evidence type="ECO:0000313" key="3">
    <source>
        <dbReference type="Proteomes" id="UP001237642"/>
    </source>
</evidence>
<keyword evidence="1" id="KW-1133">Transmembrane helix</keyword>